<dbReference type="PROSITE" id="PS51996">
    <property type="entry name" value="TR_MART"/>
    <property type="match status" value="1"/>
</dbReference>
<dbReference type="OrthoDB" id="6400139at2"/>
<gene>
    <name evidence="3" type="ORF">VSA01S_16400</name>
</gene>
<dbReference type="InterPro" id="IPR003540">
    <property type="entry name" value="ADP-ribosyltransferase"/>
</dbReference>
<dbReference type="Pfam" id="PF03496">
    <property type="entry name" value="ADPrib_exo_Tox"/>
    <property type="match status" value="1"/>
</dbReference>
<evidence type="ECO:0000259" key="2">
    <source>
        <dbReference type="Pfam" id="PF03496"/>
    </source>
</evidence>
<dbReference type="SUPFAM" id="SSF56399">
    <property type="entry name" value="ADP-ribosylation"/>
    <property type="match status" value="1"/>
</dbReference>
<sequence>MVNPVCILFVSVCLSLSVVASPLDILKHPMRSQEQIESDIEQFSEWVNQARGWRYKLMTENEQEALEDFSISGYKMTNEYLRNLNAADWSTASSIRKYANKVKSAMKKLPEYKGIAYRGSWIKQSLLDKLRVGDVVLEPAFTSMTVIPEVAKRFAIVRPQTMHSVRRVWYSVKVNKKGKAFGGLSEFSREGEVLLPPNTYFRITHIESFHKTSFIAIETVSVDKVISQNIYNLFTGEKTKPSLLQAYICG</sequence>
<evidence type="ECO:0000256" key="1">
    <source>
        <dbReference type="SAM" id="SignalP"/>
    </source>
</evidence>
<keyword evidence="1" id="KW-0732">Signal</keyword>
<evidence type="ECO:0000313" key="4">
    <source>
        <dbReference type="Proteomes" id="UP000321922"/>
    </source>
</evidence>
<dbReference type="RefSeq" id="WP_050567430.1">
    <property type="nucleotide sequence ID" value="NZ_BAOJ01000142.1"/>
</dbReference>
<dbReference type="Gene3D" id="3.90.176.10">
    <property type="entry name" value="Toxin ADP-ribosyltransferase, Chain A, domain 1"/>
    <property type="match status" value="1"/>
</dbReference>
<dbReference type="Proteomes" id="UP000321922">
    <property type="component" value="Unassembled WGS sequence"/>
</dbReference>
<name>A0A511QDZ9_9VIBR</name>
<comment type="caution">
    <text evidence="3">The sequence shown here is derived from an EMBL/GenBank/DDBJ whole genome shotgun (WGS) entry which is preliminary data.</text>
</comment>
<evidence type="ECO:0000313" key="3">
    <source>
        <dbReference type="EMBL" id="GEM75528.1"/>
    </source>
</evidence>
<dbReference type="AlphaFoldDB" id="A0A511QDZ9"/>
<organism evidence="3 4">
    <name type="scientific">Vibrio sagamiensis NBRC 104589</name>
    <dbReference type="NCBI Taxonomy" id="1219064"/>
    <lineage>
        <taxon>Bacteria</taxon>
        <taxon>Pseudomonadati</taxon>
        <taxon>Pseudomonadota</taxon>
        <taxon>Gammaproteobacteria</taxon>
        <taxon>Vibrionales</taxon>
        <taxon>Vibrionaceae</taxon>
        <taxon>Vibrio</taxon>
    </lineage>
</organism>
<accession>A0A511QDZ9</accession>
<feature type="signal peptide" evidence="1">
    <location>
        <begin position="1"/>
        <end position="20"/>
    </location>
</feature>
<proteinExistence type="predicted"/>
<dbReference type="EMBL" id="BJXJ01000013">
    <property type="protein sequence ID" value="GEM75528.1"/>
    <property type="molecule type" value="Genomic_DNA"/>
</dbReference>
<reference evidence="3 4" key="1">
    <citation type="submission" date="2019-07" db="EMBL/GenBank/DDBJ databases">
        <title>Whole genome shotgun sequence of Vibrio sagamiensis NBRC 104589.</title>
        <authorList>
            <person name="Hosoyama A."/>
            <person name="Uohara A."/>
            <person name="Ohji S."/>
            <person name="Ichikawa N."/>
        </authorList>
    </citation>
    <scope>NUCLEOTIDE SEQUENCE [LARGE SCALE GENOMIC DNA]</scope>
    <source>
        <strain evidence="3 4">NBRC 104589</strain>
    </source>
</reference>
<dbReference type="GO" id="GO:0005576">
    <property type="term" value="C:extracellular region"/>
    <property type="evidence" value="ECO:0007669"/>
    <property type="project" value="InterPro"/>
</dbReference>
<feature type="chain" id="PRO_5022242383" description="ADP ribosyltransferase domain-containing protein" evidence="1">
    <location>
        <begin position="21"/>
        <end position="250"/>
    </location>
</feature>
<keyword evidence="4" id="KW-1185">Reference proteome</keyword>
<protein>
    <recommendedName>
        <fullName evidence="2">ADP ribosyltransferase domain-containing protein</fullName>
    </recommendedName>
</protein>
<feature type="domain" description="ADP ribosyltransferase" evidence="2">
    <location>
        <begin position="46"/>
        <end position="209"/>
    </location>
</feature>